<dbReference type="EMBL" id="OIVN01000106">
    <property type="protein sequence ID" value="SPC74380.1"/>
    <property type="molecule type" value="Genomic_DNA"/>
</dbReference>
<comment type="similarity">
    <text evidence="2">Belongs to the RLP family.</text>
</comment>
<accession>A0A2N9EIC9</accession>
<reference evidence="15" key="1">
    <citation type="submission" date="2018-02" db="EMBL/GenBank/DDBJ databases">
        <authorList>
            <person name="Cohen D.B."/>
            <person name="Kent A.D."/>
        </authorList>
    </citation>
    <scope>NUCLEOTIDE SEQUENCE</scope>
</reference>
<keyword evidence="4" id="KW-0433">Leucine-rich repeat</keyword>
<feature type="chain" id="PRO_5014847827" description="Leucine-rich repeat-containing N-terminal plant-type domain-containing protein" evidence="13">
    <location>
        <begin position="21"/>
        <end position="762"/>
    </location>
</feature>
<dbReference type="Pfam" id="PF08263">
    <property type="entry name" value="LRRNT_2"/>
    <property type="match status" value="1"/>
</dbReference>
<keyword evidence="6 13" id="KW-0732">Signal</keyword>
<comment type="subcellular location">
    <subcellularLocation>
        <location evidence="1">Cell membrane</location>
        <topology evidence="1">Single-pass type I membrane protein</topology>
    </subcellularLocation>
</comment>
<evidence type="ECO:0000259" key="14">
    <source>
        <dbReference type="Pfam" id="PF08263"/>
    </source>
</evidence>
<dbReference type="Gene3D" id="3.80.10.10">
    <property type="entry name" value="Ribonuclease Inhibitor"/>
    <property type="match status" value="5"/>
</dbReference>
<dbReference type="InterPro" id="IPR032675">
    <property type="entry name" value="LRR_dom_sf"/>
</dbReference>
<evidence type="ECO:0000256" key="13">
    <source>
        <dbReference type="SAM" id="SignalP"/>
    </source>
</evidence>
<dbReference type="SMART" id="SM00369">
    <property type="entry name" value="LRR_TYP"/>
    <property type="match status" value="6"/>
</dbReference>
<dbReference type="InterPro" id="IPR003591">
    <property type="entry name" value="Leu-rich_rpt_typical-subtyp"/>
</dbReference>
<evidence type="ECO:0000256" key="4">
    <source>
        <dbReference type="ARBA" id="ARBA00022614"/>
    </source>
</evidence>
<dbReference type="PANTHER" id="PTHR48061">
    <property type="entry name" value="LEUCINE-RICH REPEAT RECEPTOR PROTEIN KINASE EMS1-LIKE-RELATED"/>
    <property type="match status" value="1"/>
</dbReference>
<dbReference type="InterPro" id="IPR001611">
    <property type="entry name" value="Leu-rich_rpt"/>
</dbReference>
<dbReference type="InterPro" id="IPR046956">
    <property type="entry name" value="RLP23-like"/>
</dbReference>
<evidence type="ECO:0000256" key="3">
    <source>
        <dbReference type="ARBA" id="ARBA00022475"/>
    </source>
</evidence>
<organism evidence="15">
    <name type="scientific">Fagus sylvatica</name>
    <name type="common">Beechnut</name>
    <dbReference type="NCBI Taxonomy" id="28930"/>
    <lineage>
        <taxon>Eukaryota</taxon>
        <taxon>Viridiplantae</taxon>
        <taxon>Streptophyta</taxon>
        <taxon>Embryophyta</taxon>
        <taxon>Tracheophyta</taxon>
        <taxon>Spermatophyta</taxon>
        <taxon>Magnoliopsida</taxon>
        <taxon>eudicotyledons</taxon>
        <taxon>Gunneridae</taxon>
        <taxon>Pentapetalae</taxon>
        <taxon>rosids</taxon>
        <taxon>fabids</taxon>
        <taxon>Fagales</taxon>
        <taxon>Fagaceae</taxon>
        <taxon>Fagus</taxon>
    </lineage>
</organism>
<evidence type="ECO:0000256" key="11">
    <source>
        <dbReference type="ARBA" id="ARBA00023180"/>
    </source>
</evidence>
<protein>
    <recommendedName>
        <fullName evidence="14">Leucine-rich repeat-containing N-terminal plant-type domain-containing protein</fullName>
    </recommendedName>
</protein>
<dbReference type="Pfam" id="PF13855">
    <property type="entry name" value="LRR_8"/>
    <property type="match status" value="1"/>
</dbReference>
<evidence type="ECO:0000256" key="8">
    <source>
        <dbReference type="ARBA" id="ARBA00022989"/>
    </source>
</evidence>
<dbReference type="InterPro" id="IPR013210">
    <property type="entry name" value="LRR_N_plant-typ"/>
</dbReference>
<name>A0A2N9EIC9_FAGSY</name>
<keyword evidence="11" id="KW-0325">Glycoprotein</keyword>
<dbReference type="PANTHER" id="PTHR48061:SF12">
    <property type="entry name" value="DISEASE RESISTANCE LIKE PROTEIN"/>
    <property type="match status" value="1"/>
</dbReference>
<dbReference type="GO" id="GO:0005886">
    <property type="term" value="C:plasma membrane"/>
    <property type="evidence" value="ECO:0007669"/>
    <property type="project" value="UniProtKB-SubCell"/>
</dbReference>
<keyword evidence="10" id="KW-0675">Receptor</keyword>
<dbReference type="AlphaFoldDB" id="A0A2N9EIC9"/>
<evidence type="ECO:0000256" key="2">
    <source>
        <dbReference type="ARBA" id="ARBA00009592"/>
    </source>
</evidence>
<evidence type="ECO:0000313" key="15">
    <source>
        <dbReference type="EMBL" id="SPC74380.1"/>
    </source>
</evidence>
<dbReference type="SUPFAM" id="SSF52058">
    <property type="entry name" value="L domain-like"/>
    <property type="match status" value="3"/>
</dbReference>
<evidence type="ECO:0000256" key="5">
    <source>
        <dbReference type="ARBA" id="ARBA00022692"/>
    </source>
</evidence>
<sequence>MLMRFLYLLPLFHLILLSHSSPSMQPLCHDDESSALLQFKESFIINKSASSDDHFAYPKVESWTLEGESSDCCSWDGVSCDEDTGHVIGLDLSSSCLYGSINSNSSLFRLVHLQSLNLAHNHFNYSQIPSQVGNLSRLTYLNLSSSRFYGQIPFEVSMLSQLSSLDMGWNFGLTTQIFFLQSSQKVLLQLTELSLTSLVVNLTRLEHLDLTWVNISSTVPNIFANLSTLRSLYLEDCGMHGEFPIDIFMLPNLRVLNMNYNEDLTGSWPDFHYWSSSLEDISLQATSFLGNIPPSIGNLIQLFFVLLDSNHLTGPISFGLANLTQLVFLDLSLNRLTGSIPSLIGNLTKLCWLGLSDNEFQGQFPISISNLNNLNILDISNNNLSGTFLICNMTSLQILEVSDNYFSGSLPQCLHNMLELRMISLEGNQFQGLLPRSFANCTRLEAIDVSNNQFNDTFPSGLGNLPNLKILLLRSNKFYGQILESSETNYTFPNLQVVDLSYNSFTGNFPLNSFRINASKLDKEHRLRYMEIDETWIVWSNYISFPVSHHFQITNKGLDMVYSKVQESFRAIDISSNMFVGEIPESVGDLLKGLHMLNLSNNILTGHIPPSLGNLMTLEALDLSQNRLSGEIPPQLVQLTFLEWFNVSHNNLTGSIPQGKQFDTFENSSFVGNLGLCGNPLSKKCWVSDSSPTSPLISNQSQDSTGSLFEFGWKIVLVGYGFGLLVGVIIGNIVATRKHDWLMKTFGMKQRARRNVRREQRN</sequence>
<evidence type="ECO:0000256" key="10">
    <source>
        <dbReference type="ARBA" id="ARBA00023170"/>
    </source>
</evidence>
<keyword evidence="3" id="KW-1003">Cell membrane</keyword>
<evidence type="ECO:0000256" key="12">
    <source>
        <dbReference type="SAM" id="Phobius"/>
    </source>
</evidence>
<keyword evidence="5 12" id="KW-0812">Transmembrane</keyword>
<proteinExistence type="inferred from homology"/>
<evidence type="ECO:0000256" key="1">
    <source>
        <dbReference type="ARBA" id="ARBA00004251"/>
    </source>
</evidence>
<evidence type="ECO:0000256" key="9">
    <source>
        <dbReference type="ARBA" id="ARBA00023136"/>
    </source>
</evidence>
<feature type="domain" description="Leucine-rich repeat-containing N-terminal plant-type" evidence="14">
    <location>
        <begin position="29"/>
        <end position="81"/>
    </location>
</feature>
<dbReference type="PRINTS" id="PR00019">
    <property type="entry name" value="LEURICHRPT"/>
</dbReference>
<keyword evidence="9 12" id="KW-0472">Membrane</keyword>
<evidence type="ECO:0000256" key="7">
    <source>
        <dbReference type="ARBA" id="ARBA00022737"/>
    </source>
</evidence>
<keyword evidence="7" id="KW-0677">Repeat</keyword>
<keyword evidence="8 12" id="KW-1133">Transmembrane helix</keyword>
<dbReference type="Pfam" id="PF00560">
    <property type="entry name" value="LRR_1"/>
    <property type="match status" value="6"/>
</dbReference>
<feature type="transmembrane region" description="Helical" evidence="12">
    <location>
        <begin position="711"/>
        <end position="735"/>
    </location>
</feature>
<dbReference type="FunFam" id="3.80.10.10:FF:000041">
    <property type="entry name" value="LRR receptor-like serine/threonine-protein kinase ERECTA"/>
    <property type="match status" value="1"/>
</dbReference>
<dbReference type="FunFam" id="3.80.10.10:FF:000111">
    <property type="entry name" value="LRR receptor-like serine/threonine-protein kinase ERECTA"/>
    <property type="match status" value="1"/>
</dbReference>
<dbReference type="FunFam" id="3.80.10.10:FF:000095">
    <property type="entry name" value="LRR receptor-like serine/threonine-protein kinase GSO1"/>
    <property type="match status" value="1"/>
</dbReference>
<evidence type="ECO:0000256" key="6">
    <source>
        <dbReference type="ARBA" id="ARBA00022729"/>
    </source>
</evidence>
<feature type="signal peptide" evidence="13">
    <location>
        <begin position="1"/>
        <end position="20"/>
    </location>
</feature>
<gene>
    <name evidence="15" type="ORF">FSB_LOCUS2262</name>
</gene>